<comment type="caution">
    <text evidence="3">The sequence shown here is derived from an EMBL/GenBank/DDBJ whole genome shotgun (WGS) entry which is preliminary data.</text>
</comment>
<keyword evidence="1" id="KW-0472">Membrane</keyword>
<gene>
    <name evidence="3" type="ORF">PAMC26510_27295</name>
</gene>
<keyword evidence="1 3" id="KW-0812">Transmembrane</keyword>
<protein>
    <submittedName>
        <fullName evidence="3">Putative transmembrane protein</fullName>
    </submittedName>
</protein>
<proteinExistence type="predicted"/>
<reference evidence="3 4" key="1">
    <citation type="submission" date="2017-03" db="EMBL/GenBank/DDBJ databases">
        <title>Genome analysis of strain PAMC 26510.</title>
        <authorList>
            <person name="Oh H.-M."/>
            <person name="Yang J.-A."/>
        </authorList>
    </citation>
    <scope>NUCLEOTIDE SEQUENCE [LARGE SCALE GENOMIC DNA]</scope>
    <source>
        <strain evidence="3 4">PAMC 26510</strain>
    </source>
</reference>
<dbReference type="Pfam" id="PF09977">
    <property type="entry name" value="Tad_C"/>
    <property type="match status" value="1"/>
</dbReference>
<keyword evidence="1" id="KW-1133">Transmembrane helix</keyword>
<dbReference type="InterPro" id="IPR018705">
    <property type="entry name" value="DUF2134_membrane"/>
</dbReference>
<dbReference type="EMBL" id="NBTY01000155">
    <property type="protein sequence ID" value="OTP69209.1"/>
    <property type="molecule type" value="Genomic_DNA"/>
</dbReference>
<accession>A0A242MDJ3</accession>
<feature type="domain" description="DUF2134" evidence="2">
    <location>
        <begin position="60"/>
        <end position="149"/>
    </location>
</feature>
<feature type="transmembrane region" description="Helical" evidence="1">
    <location>
        <begin position="21"/>
        <end position="45"/>
    </location>
</feature>
<evidence type="ECO:0000313" key="3">
    <source>
        <dbReference type="EMBL" id="OTP69209.1"/>
    </source>
</evidence>
<name>A0A242MDJ3_CABSO</name>
<organism evidence="3 4">
    <name type="scientific">Caballeronia sordidicola</name>
    <name type="common">Burkholderia sordidicola</name>
    <dbReference type="NCBI Taxonomy" id="196367"/>
    <lineage>
        <taxon>Bacteria</taxon>
        <taxon>Pseudomonadati</taxon>
        <taxon>Pseudomonadota</taxon>
        <taxon>Betaproteobacteria</taxon>
        <taxon>Burkholderiales</taxon>
        <taxon>Burkholderiaceae</taxon>
        <taxon>Caballeronia</taxon>
    </lineage>
</organism>
<dbReference type="RefSeq" id="WP_086382899.1">
    <property type="nucleotide sequence ID" value="NZ_NBTY01000155.1"/>
</dbReference>
<dbReference type="Proteomes" id="UP000194546">
    <property type="component" value="Unassembled WGS sequence"/>
</dbReference>
<dbReference type="AlphaFoldDB" id="A0A242MDJ3"/>
<evidence type="ECO:0000256" key="1">
    <source>
        <dbReference type="SAM" id="Phobius"/>
    </source>
</evidence>
<sequence length="585" mass="58494">MRRSSITTGPVSRRRQRGIASVIASIWLVAAVILLGVIDIGNVFYQRRLLQGVADLAASAGVQVIDDACSRAPATAAGSAGANGFTASGTSNTITTTCGRWDSTLYAGPTYFAAAGTPANAVQVTVAKQVPYFFAGPGRMVTATATAQAINVGAFSIGTTTASVDPTVITGLLNSMLGTNINSLQISAAGYAGLAQSRIEIGDLVTAAGVGTVNQLLALNLTAAQIAKLTLTALQNTHVLNANLSAAVGALQTIVNANIQGSGTLAIGAVNGSAGLLQIGLADTQSALHATISPFDALMVTAEVAQAGKAAINVGTALNLGVATASLQVQIIQPPVLAVGEAGKTPAGAWRTVASSAQLLASIKVSLGQVPALAALGLGSPALYLPVNIAVAPGQAWLVSTQCASTQAASNSVVGVQTGIAQVCVGDSITNPFAATPFSCSPATLINVFNVLTITTAAGLPATVPASSAVNMTFDGISGNTDDYQTTNSNQVGGVLYNATLGLATQLSSPTGLTLKVFGAQTLLGSVLGQLVVGPVLAILLPLLKPVFNALDSILTPILQLLGAQIGVSTVHGLPPVCGQSQLQY</sequence>
<evidence type="ECO:0000313" key="4">
    <source>
        <dbReference type="Proteomes" id="UP000194546"/>
    </source>
</evidence>
<evidence type="ECO:0000259" key="2">
    <source>
        <dbReference type="Pfam" id="PF09977"/>
    </source>
</evidence>